<dbReference type="AlphaFoldDB" id="A0A3B3IJD1"/>
<evidence type="ECO:0000256" key="5">
    <source>
        <dbReference type="ARBA" id="ARBA00022704"/>
    </source>
</evidence>
<dbReference type="GO" id="GO:0005829">
    <property type="term" value="C:cytosol"/>
    <property type="evidence" value="ECO:0000318"/>
    <property type="project" value="GO_Central"/>
</dbReference>
<protein>
    <recommendedName>
        <fullName evidence="6">Cystatin domain-containing protein</fullName>
    </recommendedName>
</protein>
<dbReference type="InterPro" id="IPR046350">
    <property type="entry name" value="Cystatin_sf"/>
</dbReference>
<proteinExistence type="inferred from homology"/>
<dbReference type="GeneTree" id="ENSGT01000000216668"/>
<keyword evidence="5" id="KW-0789">Thiol protease inhibitor</keyword>
<reference evidence="7 8" key="1">
    <citation type="journal article" date="2007" name="Nature">
        <title>The medaka draft genome and insights into vertebrate genome evolution.</title>
        <authorList>
            <person name="Kasahara M."/>
            <person name="Naruse K."/>
            <person name="Sasaki S."/>
            <person name="Nakatani Y."/>
            <person name="Qu W."/>
            <person name="Ahsan B."/>
            <person name="Yamada T."/>
            <person name="Nagayasu Y."/>
            <person name="Doi K."/>
            <person name="Kasai Y."/>
            <person name="Jindo T."/>
            <person name="Kobayashi D."/>
            <person name="Shimada A."/>
            <person name="Toyoda A."/>
            <person name="Kuroki Y."/>
            <person name="Fujiyama A."/>
            <person name="Sasaki T."/>
            <person name="Shimizu A."/>
            <person name="Asakawa S."/>
            <person name="Shimizu N."/>
            <person name="Hashimoto S."/>
            <person name="Yang J."/>
            <person name="Lee Y."/>
            <person name="Matsushima K."/>
            <person name="Sugano S."/>
            <person name="Sakaizumi M."/>
            <person name="Narita T."/>
            <person name="Ohishi K."/>
            <person name="Haga S."/>
            <person name="Ohta F."/>
            <person name="Nomoto H."/>
            <person name="Nogata K."/>
            <person name="Morishita T."/>
            <person name="Endo T."/>
            <person name="Shin-I T."/>
            <person name="Takeda H."/>
            <person name="Morishita S."/>
            <person name="Kohara Y."/>
        </authorList>
    </citation>
    <scope>NUCLEOTIDE SEQUENCE [LARGE SCALE GENOMIC DNA]</scope>
    <source>
        <strain evidence="7 8">Hd-rR</strain>
    </source>
</reference>
<dbReference type="CDD" id="cd00042">
    <property type="entry name" value="CY"/>
    <property type="match status" value="1"/>
</dbReference>
<evidence type="ECO:0000256" key="4">
    <source>
        <dbReference type="ARBA" id="ARBA00022690"/>
    </source>
</evidence>
<reference evidence="7" key="2">
    <citation type="submission" date="2025-08" db="UniProtKB">
        <authorList>
            <consortium name="Ensembl"/>
        </authorList>
    </citation>
    <scope>IDENTIFICATION</scope>
    <source>
        <strain evidence="7">Hd-rR</strain>
    </source>
</reference>
<sequence length="80" mass="9079">MSCGGLSEMKVANKDIQEICDLVNKVEEKLGKHFHPFTPVSYRIQIVHGGLYYIKVRTGWGWVVDYRGGGGGFQHILYIH</sequence>
<dbReference type="InterPro" id="IPR000010">
    <property type="entry name" value="Cystatin_dom"/>
</dbReference>
<feature type="domain" description="Cystatin" evidence="6">
    <location>
        <begin position="4"/>
        <end position="58"/>
    </location>
</feature>
<dbReference type="Proteomes" id="UP000001038">
    <property type="component" value="Chromosome 20"/>
</dbReference>
<reference evidence="7" key="3">
    <citation type="submission" date="2025-09" db="UniProtKB">
        <authorList>
            <consortium name="Ensembl"/>
        </authorList>
    </citation>
    <scope>IDENTIFICATION</scope>
    <source>
        <strain evidence="7">Hd-rR</strain>
    </source>
</reference>
<evidence type="ECO:0000259" key="6">
    <source>
        <dbReference type="Pfam" id="PF00031"/>
    </source>
</evidence>
<keyword evidence="8" id="KW-1185">Reference proteome</keyword>
<dbReference type="Pfam" id="PF00031">
    <property type="entry name" value="Cystatin"/>
    <property type="match status" value="1"/>
</dbReference>
<name>A0A3B3IJD1_ORYLA</name>
<dbReference type="InterPro" id="IPR001713">
    <property type="entry name" value="Prot_inh_stefin"/>
</dbReference>
<evidence type="ECO:0000256" key="1">
    <source>
        <dbReference type="ARBA" id="ARBA00004496"/>
    </source>
</evidence>
<dbReference type="SUPFAM" id="SSF54403">
    <property type="entry name" value="Cystatin/monellin"/>
    <property type="match status" value="1"/>
</dbReference>
<comment type="subcellular location">
    <subcellularLocation>
        <location evidence="1">Cytoplasm</location>
    </subcellularLocation>
</comment>
<evidence type="ECO:0000256" key="3">
    <source>
        <dbReference type="ARBA" id="ARBA00022490"/>
    </source>
</evidence>
<evidence type="ECO:0000256" key="2">
    <source>
        <dbReference type="ARBA" id="ARBA00009403"/>
    </source>
</evidence>
<organism evidence="7 8">
    <name type="scientific">Oryzias latipes</name>
    <name type="common">Japanese rice fish</name>
    <name type="synonym">Japanese killifish</name>
    <dbReference type="NCBI Taxonomy" id="8090"/>
    <lineage>
        <taxon>Eukaryota</taxon>
        <taxon>Metazoa</taxon>
        <taxon>Chordata</taxon>
        <taxon>Craniata</taxon>
        <taxon>Vertebrata</taxon>
        <taxon>Euteleostomi</taxon>
        <taxon>Actinopterygii</taxon>
        <taxon>Neopterygii</taxon>
        <taxon>Teleostei</taxon>
        <taxon>Neoteleostei</taxon>
        <taxon>Acanthomorphata</taxon>
        <taxon>Ovalentaria</taxon>
        <taxon>Atherinomorphae</taxon>
        <taxon>Beloniformes</taxon>
        <taxon>Adrianichthyidae</taxon>
        <taxon>Oryziinae</taxon>
        <taxon>Oryzias</taxon>
    </lineage>
</organism>
<dbReference type="Gene3D" id="3.10.450.10">
    <property type="match status" value="1"/>
</dbReference>
<dbReference type="InParanoid" id="A0A3B3IJD1"/>
<dbReference type="PANTHER" id="PTHR11414:SF21">
    <property type="entry name" value="CYSTATIN 14A, TANDEM DUPLICATE 1-RELATED"/>
    <property type="match status" value="1"/>
</dbReference>
<comment type="similarity">
    <text evidence="2">Belongs to the cystatin family.</text>
</comment>
<evidence type="ECO:0000313" key="7">
    <source>
        <dbReference type="Ensembl" id="ENSORLP00000043934.1"/>
    </source>
</evidence>
<dbReference type="PRINTS" id="PR00295">
    <property type="entry name" value="STEFINA"/>
</dbReference>
<dbReference type="GO" id="GO:0004869">
    <property type="term" value="F:cysteine-type endopeptidase inhibitor activity"/>
    <property type="evidence" value="ECO:0000318"/>
    <property type="project" value="GO_Central"/>
</dbReference>
<dbReference type="PANTHER" id="PTHR11414">
    <property type="entry name" value="CYSTATIN FAMILY MEMBER"/>
    <property type="match status" value="1"/>
</dbReference>
<accession>A0A3B3IJD1</accession>
<evidence type="ECO:0000313" key="8">
    <source>
        <dbReference type="Proteomes" id="UP000001038"/>
    </source>
</evidence>
<dbReference type="Ensembl" id="ENSORLT00000036239.1">
    <property type="protein sequence ID" value="ENSORLP00000043934.1"/>
    <property type="gene ID" value="ENSORLG00000029248.1"/>
</dbReference>
<keyword evidence="4" id="KW-0646">Protease inhibitor</keyword>
<dbReference type="Bgee" id="ENSORLG00000029248">
    <property type="expression patterns" value="Expressed in liver and 3 other cell types or tissues"/>
</dbReference>
<keyword evidence="3" id="KW-0963">Cytoplasm</keyword>